<dbReference type="Proteomes" id="UP000575083">
    <property type="component" value="Unassembled WGS sequence"/>
</dbReference>
<name>A0A7X0PFA1_9BURK</name>
<dbReference type="CDD" id="cd16936">
    <property type="entry name" value="HATPase_RsbW-like"/>
    <property type="match status" value="1"/>
</dbReference>
<comment type="caution">
    <text evidence="3">The sequence shown here is derived from an EMBL/GenBank/DDBJ whole genome shotgun (WGS) entry which is preliminary data.</text>
</comment>
<dbReference type="EMBL" id="JACHLK010000006">
    <property type="protein sequence ID" value="MBB6560709.1"/>
    <property type="molecule type" value="Genomic_DNA"/>
</dbReference>
<evidence type="ECO:0000313" key="3">
    <source>
        <dbReference type="EMBL" id="MBB6560709.1"/>
    </source>
</evidence>
<evidence type="ECO:0000259" key="2">
    <source>
        <dbReference type="Pfam" id="PF13581"/>
    </source>
</evidence>
<dbReference type="AlphaFoldDB" id="A0A7X0PFA1"/>
<keyword evidence="4" id="KW-1185">Reference proteome</keyword>
<evidence type="ECO:0000256" key="1">
    <source>
        <dbReference type="ARBA" id="ARBA00022527"/>
    </source>
</evidence>
<dbReference type="SUPFAM" id="SSF55874">
    <property type="entry name" value="ATPase domain of HSP90 chaperone/DNA topoisomerase II/histidine kinase"/>
    <property type="match status" value="1"/>
</dbReference>
<keyword evidence="1" id="KW-0723">Serine/threonine-protein kinase</keyword>
<dbReference type="InterPro" id="IPR036890">
    <property type="entry name" value="HATPase_C_sf"/>
</dbReference>
<gene>
    <name evidence="3" type="ORF">HNP48_003385</name>
</gene>
<proteinExistence type="predicted"/>
<accession>A0A7X0PFA1</accession>
<sequence length="148" mass="16166">MNPPLEWQQTLHGTVAELPAFFERLEAWADDNGVPMPLASSFGLMLDELLTNVAMHGYAGQGGLVEVHLRFEAPARLQAVLRDHGKAFDPTTLAAPDVEASLDDRDVGGLGVHFVQKLADRFEYRRDGDVNEVTVSRCLPAARAAQSL</sequence>
<dbReference type="PANTHER" id="PTHR35526">
    <property type="entry name" value="ANTI-SIGMA-F FACTOR RSBW-RELATED"/>
    <property type="match status" value="1"/>
</dbReference>
<evidence type="ECO:0000313" key="4">
    <source>
        <dbReference type="Proteomes" id="UP000575083"/>
    </source>
</evidence>
<keyword evidence="1" id="KW-0418">Kinase</keyword>
<reference evidence="3 4" key="1">
    <citation type="submission" date="2020-08" db="EMBL/GenBank/DDBJ databases">
        <title>Functional genomics of gut bacteria from endangered species of beetles.</title>
        <authorList>
            <person name="Carlos-Shanley C."/>
        </authorList>
    </citation>
    <scope>NUCLEOTIDE SEQUENCE [LARGE SCALE GENOMIC DNA]</scope>
    <source>
        <strain evidence="3 4">S00198</strain>
    </source>
</reference>
<organism evidence="3 4">
    <name type="scientific">Acidovorax soli</name>
    <dbReference type="NCBI Taxonomy" id="592050"/>
    <lineage>
        <taxon>Bacteria</taxon>
        <taxon>Pseudomonadati</taxon>
        <taxon>Pseudomonadota</taxon>
        <taxon>Betaproteobacteria</taxon>
        <taxon>Burkholderiales</taxon>
        <taxon>Comamonadaceae</taxon>
        <taxon>Acidovorax</taxon>
    </lineage>
</organism>
<feature type="domain" description="Histidine kinase/HSP90-like ATPase" evidence="2">
    <location>
        <begin position="15"/>
        <end position="136"/>
    </location>
</feature>
<keyword evidence="1" id="KW-0808">Transferase</keyword>
<dbReference type="InterPro" id="IPR050267">
    <property type="entry name" value="Anti-sigma-factor_SerPK"/>
</dbReference>
<dbReference type="PANTHER" id="PTHR35526:SF6">
    <property type="entry name" value="SLR1861 PROTEIN"/>
    <property type="match status" value="1"/>
</dbReference>
<dbReference type="InterPro" id="IPR003594">
    <property type="entry name" value="HATPase_dom"/>
</dbReference>
<dbReference type="Pfam" id="PF13581">
    <property type="entry name" value="HATPase_c_2"/>
    <property type="match status" value="1"/>
</dbReference>
<protein>
    <submittedName>
        <fullName evidence="3">Anti-sigma regulatory factor (Ser/Thr protein kinase)</fullName>
    </submittedName>
</protein>
<dbReference type="GO" id="GO:0004674">
    <property type="term" value="F:protein serine/threonine kinase activity"/>
    <property type="evidence" value="ECO:0007669"/>
    <property type="project" value="UniProtKB-KW"/>
</dbReference>
<dbReference type="RefSeq" id="WP_184859019.1">
    <property type="nucleotide sequence ID" value="NZ_JACHLK010000006.1"/>
</dbReference>
<dbReference type="Gene3D" id="3.30.565.10">
    <property type="entry name" value="Histidine kinase-like ATPase, C-terminal domain"/>
    <property type="match status" value="1"/>
</dbReference>